<keyword evidence="13" id="KW-0175">Coiled coil</keyword>
<dbReference type="GO" id="GO:0003684">
    <property type="term" value="F:damaged DNA binding"/>
    <property type="evidence" value="ECO:0007669"/>
    <property type="project" value="InterPro"/>
</dbReference>
<evidence type="ECO:0000256" key="8">
    <source>
        <dbReference type="ARBA" id="ARBA00022763"/>
    </source>
</evidence>
<comment type="catalytic activity">
    <reaction evidence="12">
        <text>DNA(n) + a 2'-deoxyribonucleoside 5'-triphosphate = DNA(n+1) + diphosphate</text>
        <dbReference type="Rhea" id="RHEA:22508"/>
        <dbReference type="Rhea" id="RHEA-COMP:17339"/>
        <dbReference type="Rhea" id="RHEA-COMP:17340"/>
        <dbReference type="ChEBI" id="CHEBI:33019"/>
        <dbReference type="ChEBI" id="CHEBI:61560"/>
        <dbReference type="ChEBI" id="CHEBI:173112"/>
        <dbReference type="EC" id="2.7.7.7"/>
    </reaction>
</comment>
<feature type="compositionally biased region" description="Basic and acidic residues" evidence="14">
    <location>
        <begin position="591"/>
        <end position="614"/>
    </location>
</feature>
<dbReference type="PANTHER" id="PTHR11076">
    <property type="entry name" value="DNA REPAIR POLYMERASE UMUC / TRANSFERASE FAMILY MEMBER"/>
    <property type="match status" value="1"/>
</dbReference>
<keyword evidence="6" id="KW-0235">DNA replication</keyword>
<name>A0A8H3YD29_9TREE</name>
<dbReference type="InterPro" id="IPR043128">
    <property type="entry name" value="Rev_trsase/Diguanyl_cyclase"/>
</dbReference>
<dbReference type="EC" id="2.7.7.7" evidence="2"/>
<reference evidence="16" key="1">
    <citation type="submission" date="2020-07" db="EMBL/GenBank/DDBJ databases">
        <title>Draft Genome Sequence of a Deep-Sea Yeast, Naganishia (Cryptococcus) liquefaciens strain N6.</title>
        <authorList>
            <person name="Han Y.W."/>
            <person name="Kajitani R."/>
            <person name="Morimoto H."/>
            <person name="Parhat M."/>
            <person name="Tsubouchi H."/>
            <person name="Bakenova O."/>
            <person name="Ogata M."/>
            <person name="Argunhan B."/>
            <person name="Aoki R."/>
            <person name="Kajiwara S."/>
            <person name="Itoh T."/>
            <person name="Iwasaki H."/>
        </authorList>
    </citation>
    <scope>NUCLEOTIDE SEQUENCE</scope>
    <source>
        <strain evidence="16">N6</strain>
    </source>
</reference>
<evidence type="ECO:0000256" key="4">
    <source>
        <dbReference type="ARBA" id="ARBA00022679"/>
    </source>
</evidence>
<dbReference type="GO" id="GO:0006260">
    <property type="term" value="P:DNA replication"/>
    <property type="evidence" value="ECO:0007669"/>
    <property type="project" value="UniProtKB-KW"/>
</dbReference>
<evidence type="ECO:0000256" key="2">
    <source>
        <dbReference type="ARBA" id="ARBA00012417"/>
    </source>
</evidence>
<dbReference type="SUPFAM" id="SSF56672">
    <property type="entry name" value="DNA/RNA polymerases"/>
    <property type="match status" value="1"/>
</dbReference>
<keyword evidence="10" id="KW-0239">DNA-directed DNA polymerase</keyword>
<dbReference type="OrthoDB" id="1747274at2759"/>
<protein>
    <recommendedName>
        <fullName evidence="3">DNA polymerase kappa</fullName>
        <ecNumber evidence="2">2.7.7.7</ecNumber>
    </recommendedName>
</protein>
<evidence type="ECO:0000256" key="9">
    <source>
        <dbReference type="ARBA" id="ARBA00022842"/>
    </source>
</evidence>
<sequence length="627" mass="69734">MTLDSHIEEFESLSDLEVGDYDVLEELAEAEEHGARSPGDEPTTESPAPAASTQARKETDFQRYLAGQSVMKSGLTRDQAEVNRIIAEASKNSKFFLREKAKDEQLNNRIETLMRKKEELLKRANLAKLEKEANDMIARLEATRDLTQKIVHVDMDAFYANVEVKKDPSLKGKAFAVGGGVCTTASYEARKFGVRSGMAGFIAKKLCPHLIFVKNSFADYSDASKQVREVLARYDENLAMAGLDEGYLNITPYMTLHDMTAAEVVSHLRAAVEAETGLTISAGIASNKMLAKICSDKNKPNGQFELESEGKAIRTFMRDLPIRRIPGIGRVAERILTSMGVQTCGDVYTHRAIINLMDHHLGLESLLKAYLGIGSNVVQPGRREERKSVGCERTFSDKWEEKDILDTLQQIAEELERDLARTGFAGRCVCVKYKAHTYEVKTRQASLNKYINTAADIYPCAKELLEKEFPLKLRLLGIRMTHLKDLQGPQGGLDKFLGEPKKRQGSVSGEDSASDSPARKLRKKPYGSGEPVVCPVCRITLKPGTTNIELNQHVDRCLGQAVSTDIPQVISDDEIEIIEVSNAKPVPKRSKPPDRAKVNKRKASDKTVQSDKPNKLQNAFNLMMSRK</sequence>
<feature type="coiled-coil region" evidence="13">
    <location>
        <begin position="103"/>
        <end position="146"/>
    </location>
</feature>
<dbReference type="PROSITE" id="PS50173">
    <property type="entry name" value="UMUC"/>
    <property type="match status" value="1"/>
</dbReference>
<evidence type="ECO:0000313" key="17">
    <source>
        <dbReference type="Proteomes" id="UP000620104"/>
    </source>
</evidence>
<organism evidence="16 17">
    <name type="scientific">Naganishia liquefaciens</name>
    <dbReference type="NCBI Taxonomy" id="104408"/>
    <lineage>
        <taxon>Eukaryota</taxon>
        <taxon>Fungi</taxon>
        <taxon>Dikarya</taxon>
        <taxon>Basidiomycota</taxon>
        <taxon>Agaricomycotina</taxon>
        <taxon>Tremellomycetes</taxon>
        <taxon>Filobasidiales</taxon>
        <taxon>Filobasidiaceae</taxon>
        <taxon>Naganishia</taxon>
    </lineage>
</organism>
<dbReference type="CDD" id="cd03586">
    <property type="entry name" value="PolY_Pol_IV_kappa"/>
    <property type="match status" value="1"/>
</dbReference>
<dbReference type="GO" id="GO:0006281">
    <property type="term" value="P:DNA repair"/>
    <property type="evidence" value="ECO:0007669"/>
    <property type="project" value="UniProtKB-KW"/>
</dbReference>
<dbReference type="GO" id="GO:0070987">
    <property type="term" value="P:error-free translesion synthesis"/>
    <property type="evidence" value="ECO:0007669"/>
    <property type="project" value="UniProtKB-ARBA"/>
</dbReference>
<comment type="caution">
    <text evidence="16">The sequence shown here is derived from an EMBL/GenBank/DDBJ whole genome shotgun (WGS) entry which is preliminary data.</text>
</comment>
<dbReference type="InterPro" id="IPR036775">
    <property type="entry name" value="DNA_pol_Y-fam_lit_finger_sf"/>
</dbReference>
<evidence type="ECO:0000256" key="5">
    <source>
        <dbReference type="ARBA" id="ARBA00022695"/>
    </source>
</evidence>
<keyword evidence="8" id="KW-0227">DNA damage</keyword>
<dbReference type="GO" id="GO:0042276">
    <property type="term" value="P:error-prone translesion synthesis"/>
    <property type="evidence" value="ECO:0007669"/>
    <property type="project" value="TreeGrafter"/>
</dbReference>
<evidence type="ECO:0000259" key="15">
    <source>
        <dbReference type="PROSITE" id="PS50173"/>
    </source>
</evidence>
<evidence type="ECO:0000256" key="7">
    <source>
        <dbReference type="ARBA" id="ARBA00022723"/>
    </source>
</evidence>
<feature type="region of interest" description="Disordered" evidence="14">
    <location>
        <begin position="583"/>
        <end position="627"/>
    </location>
</feature>
<dbReference type="Gene3D" id="3.30.70.270">
    <property type="match status" value="1"/>
</dbReference>
<keyword evidence="4" id="KW-0808">Transferase</keyword>
<gene>
    <name evidence="16" type="ORF">NliqN6_1281</name>
</gene>
<dbReference type="Gene3D" id="3.40.1170.60">
    <property type="match status" value="1"/>
</dbReference>
<dbReference type="FunFam" id="1.10.150.810:FF:000003">
    <property type="entry name" value="DNA polymerase kappa subunit"/>
    <property type="match status" value="1"/>
</dbReference>
<dbReference type="NCBIfam" id="NF002677">
    <property type="entry name" value="PRK02406.1"/>
    <property type="match status" value="1"/>
</dbReference>
<dbReference type="Pfam" id="PF00817">
    <property type="entry name" value="IMS"/>
    <property type="match status" value="1"/>
</dbReference>
<dbReference type="Pfam" id="PF11799">
    <property type="entry name" value="IMS_C"/>
    <property type="match status" value="1"/>
</dbReference>
<feature type="compositionally biased region" description="Basic and acidic residues" evidence="14">
    <location>
        <begin position="30"/>
        <end position="39"/>
    </location>
</feature>
<dbReference type="FunFam" id="3.30.1490.100:FF:000004">
    <property type="entry name" value="DNA polymerase IV"/>
    <property type="match status" value="1"/>
</dbReference>
<dbReference type="InterPro" id="IPR043502">
    <property type="entry name" value="DNA/RNA_pol_sf"/>
</dbReference>
<dbReference type="InterPro" id="IPR024728">
    <property type="entry name" value="PolY_HhH_motif"/>
</dbReference>
<dbReference type="GO" id="GO:0003887">
    <property type="term" value="F:DNA-directed DNA polymerase activity"/>
    <property type="evidence" value="ECO:0007669"/>
    <property type="project" value="UniProtKB-KW"/>
</dbReference>
<evidence type="ECO:0000256" key="14">
    <source>
        <dbReference type="SAM" id="MobiDB-lite"/>
    </source>
</evidence>
<evidence type="ECO:0000256" key="3">
    <source>
        <dbReference type="ARBA" id="ARBA00016178"/>
    </source>
</evidence>
<dbReference type="Proteomes" id="UP000620104">
    <property type="component" value="Unassembled WGS sequence"/>
</dbReference>
<proteinExistence type="inferred from homology"/>
<dbReference type="InterPro" id="IPR017961">
    <property type="entry name" value="DNA_pol_Y-fam_little_finger"/>
</dbReference>
<evidence type="ECO:0000256" key="10">
    <source>
        <dbReference type="ARBA" id="ARBA00022932"/>
    </source>
</evidence>
<dbReference type="Gene3D" id="3.30.1490.100">
    <property type="entry name" value="DNA polymerase, Y-family, little finger domain"/>
    <property type="match status" value="1"/>
</dbReference>
<accession>A0A8H3YD29</accession>
<dbReference type="GO" id="GO:0046872">
    <property type="term" value="F:metal ion binding"/>
    <property type="evidence" value="ECO:0007669"/>
    <property type="project" value="UniProtKB-KW"/>
</dbReference>
<dbReference type="AlphaFoldDB" id="A0A8H3YD29"/>
<evidence type="ECO:0000313" key="16">
    <source>
        <dbReference type="EMBL" id="GHJ84879.1"/>
    </source>
</evidence>
<dbReference type="FunFam" id="3.40.1170.60:FF:000014">
    <property type="entry name" value="Related to DNA polymerase kappa"/>
    <property type="match status" value="1"/>
</dbReference>
<dbReference type="FunFam" id="3.30.70.270:FF:000014">
    <property type="entry name" value="DNA polymerase kappa subunit"/>
    <property type="match status" value="1"/>
</dbReference>
<dbReference type="HAMAP" id="MF_01113">
    <property type="entry name" value="DNApol_IV"/>
    <property type="match status" value="1"/>
</dbReference>
<evidence type="ECO:0000256" key="11">
    <source>
        <dbReference type="ARBA" id="ARBA00023204"/>
    </source>
</evidence>
<dbReference type="SUPFAM" id="SSF100879">
    <property type="entry name" value="Lesion bypass DNA polymerase (Y-family), little finger domain"/>
    <property type="match status" value="1"/>
</dbReference>
<evidence type="ECO:0000256" key="6">
    <source>
        <dbReference type="ARBA" id="ARBA00022705"/>
    </source>
</evidence>
<keyword evidence="5" id="KW-0548">Nucleotidyltransferase</keyword>
<dbReference type="InterPro" id="IPR050116">
    <property type="entry name" value="DNA_polymerase-Y"/>
</dbReference>
<evidence type="ECO:0000256" key="13">
    <source>
        <dbReference type="SAM" id="Coils"/>
    </source>
</evidence>
<dbReference type="EMBL" id="BLZA01000009">
    <property type="protein sequence ID" value="GHJ84879.1"/>
    <property type="molecule type" value="Genomic_DNA"/>
</dbReference>
<dbReference type="Gene3D" id="1.10.150.810">
    <property type="match status" value="2"/>
</dbReference>
<dbReference type="InterPro" id="IPR022880">
    <property type="entry name" value="DNApol_IV"/>
</dbReference>
<feature type="domain" description="UmuC" evidence="15">
    <location>
        <begin position="150"/>
        <end position="329"/>
    </location>
</feature>
<keyword evidence="17" id="KW-1185">Reference proteome</keyword>
<evidence type="ECO:0000256" key="12">
    <source>
        <dbReference type="ARBA" id="ARBA00049244"/>
    </source>
</evidence>
<keyword evidence="7" id="KW-0479">Metal-binding</keyword>
<feature type="region of interest" description="Disordered" evidence="14">
    <location>
        <begin position="489"/>
        <end position="528"/>
    </location>
</feature>
<dbReference type="Pfam" id="PF11798">
    <property type="entry name" value="IMS_HHH"/>
    <property type="match status" value="1"/>
</dbReference>
<comment type="similarity">
    <text evidence="1">Belongs to the DNA polymerase type-Y family.</text>
</comment>
<dbReference type="InterPro" id="IPR001126">
    <property type="entry name" value="UmuC"/>
</dbReference>
<evidence type="ECO:0000256" key="1">
    <source>
        <dbReference type="ARBA" id="ARBA00010945"/>
    </source>
</evidence>
<dbReference type="PANTHER" id="PTHR11076:SF33">
    <property type="entry name" value="DNA POLYMERASE KAPPA"/>
    <property type="match status" value="1"/>
</dbReference>
<keyword evidence="9" id="KW-0460">Magnesium</keyword>
<feature type="compositionally biased region" description="Polar residues" evidence="14">
    <location>
        <begin position="505"/>
        <end position="515"/>
    </location>
</feature>
<keyword evidence="11" id="KW-0234">DNA repair</keyword>
<feature type="region of interest" description="Disordered" evidence="14">
    <location>
        <begin position="27"/>
        <end position="58"/>
    </location>
</feature>
<dbReference type="GO" id="GO:0005634">
    <property type="term" value="C:nucleus"/>
    <property type="evidence" value="ECO:0007669"/>
    <property type="project" value="TreeGrafter"/>
</dbReference>